<organism evidence="2 3">
    <name type="scientific">Aromia moschata</name>
    <dbReference type="NCBI Taxonomy" id="1265417"/>
    <lineage>
        <taxon>Eukaryota</taxon>
        <taxon>Metazoa</taxon>
        <taxon>Ecdysozoa</taxon>
        <taxon>Arthropoda</taxon>
        <taxon>Hexapoda</taxon>
        <taxon>Insecta</taxon>
        <taxon>Pterygota</taxon>
        <taxon>Neoptera</taxon>
        <taxon>Endopterygota</taxon>
        <taxon>Coleoptera</taxon>
        <taxon>Polyphaga</taxon>
        <taxon>Cucujiformia</taxon>
        <taxon>Chrysomeloidea</taxon>
        <taxon>Cerambycidae</taxon>
        <taxon>Cerambycinae</taxon>
        <taxon>Callichromatini</taxon>
        <taxon>Aromia</taxon>
    </lineage>
</organism>
<accession>A0AAV8Y9D7</accession>
<sequence>VTKLNTNCNKVPIFSLSFGKRAEKTLLQLRKLSLKNRGFSRHIYEAADASLQIEEFYKQISSPLLNNICFLYWSEVEEVTRRCFPIYFRGSELVVSGRYKESFRPPTVHCFGSGGKITLPSIVESSVTSLERLWAYLAVKELLEERDVVEDRERLTQLTQKATALALKYSFVTDVTSLVVVKPKETTTLKDTTRRPEPGTTSSGSAPSGLQQSTGELCLAYSLG</sequence>
<protein>
    <submittedName>
        <fullName evidence="2">Uncharacterized protein</fullName>
    </submittedName>
</protein>
<dbReference type="PANTHER" id="PTHR10338">
    <property type="entry name" value="INTER-ALPHA-TRYPSIN INHIBITOR HEAVY CHAIN FAMILY MEMBER"/>
    <property type="match status" value="1"/>
</dbReference>
<dbReference type="EMBL" id="JAPWTK010000160">
    <property type="protein sequence ID" value="KAJ8947476.1"/>
    <property type="molecule type" value="Genomic_DNA"/>
</dbReference>
<evidence type="ECO:0000313" key="2">
    <source>
        <dbReference type="EMBL" id="KAJ8947476.1"/>
    </source>
</evidence>
<dbReference type="AlphaFoldDB" id="A0AAV8Y9D7"/>
<keyword evidence="3" id="KW-1185">Reference proteome</keyword>
<evidence type="ECO:0000256" key="1">
    <source>
        <dbReference type="SAM" id="MobiDB-lite"/>
    </source>
</evidence>
<feature type="region of interest" description="Disordered" evidence="1">
    <location>
        <begin position="188"/>
        <end position="212"/>
    </location>
</feature>
<dbReference type="PANTHER" id="PTHR10338:SF108">
    <property type="entry name" value="INTER-ALPHA-TRYPSIN INHIBITOR HEAVY CHAIN H4-LIKE PROTEIN"/>
    <property type="match status" value="1"/>
</dbReference>
<feature type="compositionally biased region" description="Basic and acidic residues" evidence="1">
    <location>
        <begin position="188"/>
        <end position="197"/>
    </location>
</feature>
<dbReference type="Proteomes" id="UP001162162">
    <property type="component" value="Unassembled WGS sequence"/>
</dbReference>
<comment type="caution">
    <text evidence="2">The sequence shown here is derived from an EMBL/GenBank/DDBJ whole genome shotgun (WGS) entry which is preliminary data.</text>
</comment>
<reference evidence="2" key="1">
    <citation type="journal article" date="2023" name="Insect Mol. Biol.">
        <title>Genome sequencing provides insights into the evolution of gene families encoding plant cell wall-degrading enzymes in longhorned beetles.</title>
        <authorList>
            <person name="Shin N.R."/>
            <person name="Okamura Y."/>
            <person name="Kirsch R."/>
            <person name="Pauchet Y."/>
        </authorList>
    </citation>
    <scope>NUCLEOTIDE SEQUENCE</scope>
    <source>
        <strain evidence="2">AMC_N1</strain>
    </source>
</reference>
<gene>
    <name evidence="2" type="ORF">NQ318_009779</name>
</gene>
<feature type="non-terminal residue" evidence="2">
    <location>
        <position position="1"/>
    </location>
</feature>
<dbReference type="InterPro" id="IPR050934">
    <property type="entry name" value="ITIH"/>
</dbReference>
<name>A0AAV8Y9D7_9CUCU</name>
<feature type="compositionally biased region" description="Low complexity" evidence="1">
    <location>
        <begin position="198"/>
        <end position="209"/>
    </location>
</feature>
<evidence type="ECO:0000313" key="3">
    <source>
        <dbReference type="Proteomes" id="UP001162162"/>
    </source>
</evidence>
<proteinExistence type="predicted"/>